<keyword evidence="3 5" id="KW-1133">Transmembrane helix</keyword>
<dbReference type="OrthoDB" id="4612864at2"/>
<dbReference type="GO" id="GO:0022857">
    <property type="term" value="F:transmembrane transporter activity"/>
    <property type="evidence" value="ECO:0007669"/>
    <property type="project" value="InterPro"/>
</dbReference>
<name>A0A328HFU5_ARTGO</name>
<feature type="transmembrane region" description="Helical" evidence="5">
    <location>
        <begin position="98"/>
        <end position="123"/>
    </location>
</feature>
<gene>
    <name evidence="7" type="ORF">DBZ45_11190</name>
</gene>
<evidence type="ECO:0000256" key="1">
    <source>
        <dbReference type="ARBA" id="ARBA00004651"/>
    </source>
</evidence>
<feature type="transmembrane region" description="Helical" evidence="5">
    <location>
        <begin position="257"/>
        <end position="277"/>
    </location>
</feature>
<dbReference type="RefSeq" id="WP_111903966.1">
    <property type="nucleotide sequence ID" value="NZ_QLNP01000074.1"/>
</dbReference>
<feature type="transmembrane region" description="Helical" evidence="5">
    <location>
        <begin position="44"/>
        <end position="64"/>
    </location>
</feature>
<dbReference type="InterPro" id="IPR020846">
    <property type="entry name" value="MFS_dom"/>
</dbReference>
<dbReference type="PRINTS" id="PR01035">
    <property type="entry name" value="TCRTETA"/>
</dbReference>
<dbReference type="AlphaFoldDB" id="A0A328HFU5"/>
<dbReference type="PANTHER" id="PTHR23526">
    <property type="entry name" value="INTEGRAL MEMBRANE TRANSPORT PROTEIN-RELATED"/>
    <property type="match status" value="1"/>
</dbReference>
<feature type="domain" description="Major facilitator superfamily (MFS) profile" evidence="6">
    <location>
        <begin position="1"/>
        <end position="400"/>
    </location>
</feature>
<dbReference type="SUPFAM" id="SSF103473">
    <property type="entry name" value="MFS general substrate transporter"/>
    <property type="match status" value="1"/>
</dbReference>
<dbReference type="Proteomes" id="UP000249166">
    <property type="component" value="Unassembled WGS sequence"/>
</dbReference>
<dbReference type="Pfam" id="PF07690">
    <property type="entry name" value="MFS_1"/>
    <property type="match status" value="1"/>
</dbReference>
<feature type="transmembrane region" description="Helical" evidence="5">
    <location>
        <begin position="289"/>
        <end position="308"/>
    </location>
</feature>
<dbReference type="InterPro" id="IPR052528">
    <property type="entry name" value="Sugar_transport-like"/>
</dbReference>
<dbReference type="PANTHER" id="PTHR23526:SF4">
    <property type="entry name" value="INTEGRAL MEMBRANE TRANSPORT PROTEIN"/>
    <property type="match status" value="1"/>
</dbReference>
<dbReference type="InterPro" id="IPR011701">
    <property type="entry name" value="MFS"/>
</dbReference>
<organism evidence="7 8">
    <name type="scientific">Arthrobacter globiformis</name>
    <dbReference type="NCBI Taxonomy" id="1665"/>
    <lineage>
        <taxon>Bacteria</taxon>
        <taxon>Bacillati</taxon>
        <taxon>Actinomycetota</taxon>
        <taxon>Actinomycetes</taxon>
        <taxon>Micrococcales</taxon>
        <taxon>Micrococcaceae</taxon>
        <taxon>Arthrobacter</taxon>
    </lineage>
</organism>
<proteinExistence type="predicted"/>
<dbReference type="GO" id="GO:0005886">
    <property type="term" value="C:plasma membrane"/>
    <property type="evidence" value="ECO:0007669"/>
    <property type="project" value="UniProtKB-SubCell"/>
</dbReference>
<comment type="caution">
    <text evidence="7">The sequence shown here is derived from an EMBL/GenBank/DDBJ whole genome shotgun (WGS) entry which is preliminary data.</text>
</comment>
<keyword evidence="2 5" id="KW-0812">Transmembrane</keyword>
<feature type="transmembrane region" description="Helical" evidence="5">
    <location>
        <begin position="76"/>
        <end position="92"/>
    </location>
</feature>
<dbReference type="EMBL" id="QLNP01000074">
    <property type="protein sequence ID" value="RAM37362.1"/>
    <property type="molecule type" value="Genomic_DNA"/>
</dbReference>
<evidence type="ECO:0000256" key="4">
    <source>
        <dbReference type="ARBA" id="ARBA00023136"/>
    </source>
</evidence>
<accession>A0A328HFU5</accession>
<dbReference type="PROSITE" id="PS50850">
    <property type="entry name" value="MFS"/>
    <property type="match status" value="1"/>
</dbReference>
<feature type="transmembrane region" description="Helical" evidence="5">
    <location>
        <begin position="135"/>
        <end position="157"/>
    </location>
</feature>
<evidence type="ECO:0000313" key="7">
    <source>
        <dbReference type="EMBL" id="RAM37362.1"/>
    </source>
</evidence>
<evidence type="ECO:0000256" key="5">
    <source>
        <dbReference type="SAM" id="Phobius"/>
    </source>
</evidence>
<keyword evidence="4 5" id="KW-0472">Membrane</keyword>
<evidence type="ECO:0000259" key="6">
    <source>
        <dbReference type="PROSITE" id="PS50850"/>
    </source>
</evidence>
<feature type="transmembrane region" description="Helical" evidence="5">
    <location>
        <begin position="177"/>
        <end position="197"/>
    </location>
</feature>
<dbReference type="InterPro" id="IPR036259">
    <property type="entry name" value="MFS_trans_sf"/>
</dbReference>
<protein>
    <submittedName>
        <fullName evidence="7">MFS transporter</fullName>
    </submittedName>
</protein>
<evidence type="ECO:0000256" key="3">
    <source>
        <dbReference type="ARBA" id="ARBA00022989"/>
    </source>
</evidence>
<dbReference type="Gene3D" id="1.20.1250.20">
    <property type="entry name" value="MFS general substrate transporter like domains"/>
    <property type="match status" value="1"/>
</dbReference>
<evidence type="ECO:0000256" key="2">
    <source>
        <dbReference type="ARBA" id="ARBA00022692"/>
    </source>
</evidence>
<reference evidence="7 8" key="1">
    <citation type="submission" date="2018-04" db="EMBL/GenBank/DDBJ databases">
        <title>Bacteria isolated from cave deposits of Manipur.</title>
        <authorList>
            <person name="Sahoo D."/>
            <person name="Sarangthem I."/>
            <person name="Nandeibam J."/>
        </authorList>
    </citation>
    <scope>NUCLEOTIDE SEQUENCE [LARGE SCALE GENOMIC DNA]</scope>
    <source>
        <strain evidence="8">mrc11</strain>
    </source>
</reference>
<comment type="subcellular location">
    <subcellularLocation>
        <location evidence="1">Cell membrane</location>
        <topology evidence="1">Multi-pass membrane protein</topology>
    </subcellularLocation>
</comment>
<dbReference type="InterPro" id="IPR001958">
    <property type="entry name" value="Tet-R_TetA/multi-R_MdtG-like"/>
</dbReference>
<feature type="transmembrane region" description="Helical" evidence="5">
    <location>
        <begin position="218"/>
        <end position="245"/>
    </location>
</feature>
<sequence length="400" mass="40727">MQSRPAFHVWLWMLIASAVLCQIASNFARPLISYKVLALGGDSIAIGLISASYAFIPLTTALWLGRISDRRNSLRGLVATGTALLAAAPIVLSHSPSLFIVGVGSTILGMGQLCFTIAGQSAIARFVRPKSMDSAFGWFTAAFSAGQMVGPLLAGLAMGPAGQVSPEARLQNADSGLLLAGAISLLAVPIAFGSSAKKDGAPEDNGISPPLPESITSLLRYPAVGTNIIASLALLTTTDILVAFLPLVAEEKAVPPIIVGLLLATRAAASIGSRLLLPVLLARSSRPGLVLMSLAGTAATLSLLPWVIQLPWIAAALLAVGGFFLGIGQPITMTLVTQAVPAASKGAVLAVRLLGNRVGQVGLPAAAGLLAAPIGPSGALWMSCLVLAAACLRSSKITGN</sequence>
<evidence type="ECO:0000313" key="8">
    <source>
        <dbReference type="Proteomes" id="UP000249166"/>
    </source>
</evidence>
<feature type="transmembrane region" description="Helical" evidence="5">
    <location>
        <begin position="314"/>
        <end position="336"/>
    </location>
</feature>